<comment type="catalytic activity">
    <reaction evidence="6 7">
        <text>UDP-alpha-D-glucose + 2 NAD(+) + H2O = UDP-alpha-D-glucuronate + 2 NADH + 3 H(+)</text>
        <dbReference type="Rhea" id="RHEA:23596"/>
        <dbReference type="ChEBI" id="CHEBI:15377"/>
        <dbReference type="ChEBI" id="CHEBI:15378"/>
        <dbReference type="ChEBI" id="CHEBI:57540"/>
        <dbReference type="ChEBI" id="CHEBI:57945"/>
        <dbReference type="ChEBI" id="CHEBI:58052"/>
        <dbReference type="ChEBI" id="CHEBI:58885"/>
        <dbReference type="EC" id="1.1.1.22"/>
    </reaction>
</comment>
<feature type="binding site" evidence="10">
    <location>
        <position position="149"/>
    </location>
    <ligand>
        <name>NAD(+)</name>
        <dbReference type="ChEBI" id="CHEBI:57540"/>
    </ligand>
</feature>
<dbReference type="GO" id="GO:0051287">
    <property type="term" value="F:NAD binding"/>
    <property type="evidence" value="ECO:0007669"/>
    <property type="project" value="InterPro"/>
</dbReference>
<evidence type="ECO:0000256" key="9">
    <source>
        <dbReference type="PIRSR" id="PIRSR500134-2"/>
    </source>
</evidence>
<evidence type="ECO:0000313" key="13">
    <source>
        <dbReference type="Proteomes" id="UP000017836"/>
    </source>
</evidence>
<dbReference type="InterPro" id="IPR028357">
    <property type="entry name" value="UDPglc_DH_bac"/>
</dbReference>
<evidence type="ECO:0000259" key="11">
    <source>
        <dbReference type="SMART" id="SM00984"/>
    </source>
</evidence>
<evidence type="ECO:0000256" key="5">
    <source>
        <dbReference type="ARBA" id="ARBA00023027"/>
    </source>
</evidence>
<evidence type="ECO:0000256" key="1">
    <source>
        <dbReference type="ARBA" id="ARBA00004701"/>
    </source>
</evidence>
<sequence length="289" mass="32219">MYARWVPEDRILTMSLWSAELSKLAANAFLGQRISSINALSALCEATGADVSEVAYAVGRDSRIGPHFLDAGVAFGGSCFQKDILNLVYIYECNGLTEVANYWKQAVHINDDQKSLFVNRVVSSMFNTVSGKKIAILGFAFKKDTSDTRETPAIDVCLGLLGDRAQLSIYDPRVLEEQIRRDLATNKFDWDHPQHLVPSSPSASKQVSMAPDAYTAAEGAHGLCILTEWDEFKTLDYERIYKKMEKPAFIFDGRNVVNPEKLRNIRFIVYSVGKPLDPWIKDLPAAASN</sequence>
<evidence type="ECO:0000256" key="4">
    <source>
        <dbReference type="ARBA" id="ARBA00023002"/>
    </source>
</evidence>
<dbReference type="InterPro" id="IPR008927">
    <property type="entry name" value="6-PGluconate_DH-like_C_sf"/>
</dbReference>
<gene>
    <name evidence="12" type="ORF">AMTR_s00016p00258410</name>
</gene>
<comment type="pathway">
    <text evidence="1">Nucleotide-sugar biosynthesis; UDP-alpha-D-glucuronate biosynthesis; UDP-alpha-D-glucuronate from UDP-alpha-D-glucose: step 1/1.</text>
</comment>
<dbReference type="Proteomes" id="UP000017836">
    <property type="component" value="Unassembled WGS sequence"/>
</dbReference>
<dbReference type="PIRSF" id="PIRSF000124">
    <property type="entry name" value="UDPglc_GDPman_dh"/>
    <property type="match status" value="1"/>
</dbReference>
<organism evidence="12 13">
    <name type="scientific">Amborella trichopoda</name>
    <dbReference type="NCBI Taxonomy" id="13333"/>
    <lineage>
        <taxon>Eukaryota</taxon>
        <taxon>Viridiplantae</taxon>
        <taxon>Streptophyta</taxon>
        <taxon>Embryophyta</taxon>
        <taxon>Tracheophyta</taxon>
        <taxon>Spermatophyta</taxon>
        <taxon>Magnoliopsida</taxon>
        <taxon>Amborellales</taxon>
        <taxon>Amborellaceae</taxon>
        <taxon>Amborella</taxon>
    </lineage>
</organism>
<evidence type="ECO:0000256" key="2">
    <source>
        <dbReference type="ARBA" id="ARBA00006601"/>
    </source>
</evidence>
<evidence type="ECO:0000256" key="8">
    <source>
        <dbReference type="PIRSR" id="PIRSR500134-1"/>
    </source>
</evidence>
<dbReference type="InterPro" id="IPR014026">
    <property type="entry name" value="UDP-Glc/GDP-Man_DH_dimer"/>
</dbReference>
<dbReference type="GO" id="GO:0006065">
    <property type="term" value="P:UDP-glucuronate biosynthetic process"/>
    <property type="evidence" value="ECO:0007669"/>
    <property type="project" value="UniProtKB-UniPathway"/>
</dbReference>
<comment type="similarity">
    <text evidence="2 7">Belongs to the UDP-glucose/GDP-mannose dehydrogenase family.</text>
</comment>
<dbReference type="FunFam" id="3.40.50.720:FF:000089">
    <property type="entry name" value="UDP-glucose 6-dehydrogenase"/>
    <property type="match status" value="1"/>
</dbReference>
<evidence type="ECO:0000256" key="10">
    <source>
        <dbReference type="PIRSR" id="PIRSR500134-3"/>
    </source>
</evidence>
<dbReference type="InterPro" id="IPR014027">
    <property type="entry name" value="UDP-Glc/GDP-Man_DH_C"/>
</dbReference>
<dbReference type="eggNOG" id="KOG2666">
    <property type="taxonomic scope" value="Eukaryota"/>
</dbReference>
<dbReference type="PIRSF" id="PIRSF500134">
    <property type="entry name" value="UDPglc_DH_bac"/>
    <property type="match status" value="1"/>
</dbReference>
<keyword evidence="4 7" id="KW-0560">Oxidoreductase</keyword>
<dbReference type="SUPFAM" id="SSF48179">
    <property type="entry name" value="6-phosphogluconate dehydrogenase C-terminal domain-like"/>
    <property type="match status" value="1"/>
</dbReference>
<dbReference type="Gramene" id="ERN06443">
    <property type="protein sequence ID" value="ERN06443"/>
    <property type="gene ID" value="AMTR_s00016p00258410"/>
</dbReference>
<dbReference type="UniPathway" id="UPA00038">
    <property type="reaction ID" value="UER00491"/>
</dbReference>
<proteinExistence type="inferred from homology"/>
<reference evidence="13" key="1">
    <citation type="journal article" date="2013" name="Science">
        <title>The Amborella genome and the evolution of flowering plants.</title>
        <authorList>
            <consortium name="Amborella Genome Project"/>
        </authorList>
    </citation>
    <scope>NUCLEOTIDE SEQUENCE [LARGE SCALE GENOMIC DNA]</scope>
</reference>
<dbReference type="PANTHER" id="PTHR11374">
    <property type="entry name" value="UDP-GLUCOSE DEHYDROGENASE/UDP-MANNAC DEHYDROGENASE"/>
    <property type="match status" value="1"/>
</dbReference>
<dbReference type="Gene3D" id="3.40.50.720">
    <property type="entry name" value="NAD(P)-binding Rossmann-like Domain"/>
    <property type="match status" value="1"/>
</dbReference>
<evidence type="ECO:0000256" key="3">
    <source>
        <dbReference type="ARBA" id="ARBA00012954"/>
    </source>
</evidence>
<evidence type="ECO:0000313" key="12">
    <source>
        <dbReference type="EMBL" id="ERN06443.1"/>
    </source>
</evidence>
<dbReference type="EMBL" id="KI393908">
    <property type="protein sequence ID" value="ERN06443.1"/>
    <property type="molecule type" value="Genomic_DNA"/>
</dbReference>
<dbReference type="FunFam" id="1.20.5.100:FF:000001">
    <property type="entry name" value="UDP-glucose 6-dehydrogenase"/>
    <property type="match status" value="1"/>
</dbReference>
<accession>W1PEQ0</accession>
<dbReference type="InterPro" id="IPR028356">
    <property type="entry name" value="UDPglc_DH_euk"/>
</dbReference>
<keyword evidence="13" id="KW-1185">Reference proteome</keyword>
<dbReference type="Pfam" id="PF03720">
    <property type="entry name" value="UDPG_MGDP_dh_C"/>
    <property type="match status" value="1"/>
</dbReference>
<dbReference type="PANTHER" id="PTHR11374:SF3">
    <property type="entry name" value="UDP-GLUCOSE 6-DEHYDROGENASE"/>
    <property type="match status" value="1"/>
</dbReference>
<feature type="binding site" evidence="9">
    <location>
        <position position="23"/>
    </location>
    <ligand>
        <name>substrate</name>
    </ligand>
</feature>
<dbReference type="HOGENOM" id="CLU_023810_4_0_1"/>
<dbReference type="GO" id="GO:0003979">
    <property type="term" value="F:UDP-glucose 6-dehydrogenase activity"/>
    <property type="evidence" value="ECO:0007669"/>
    <property type="project" value="UniProtKB-EC"/>
</dbReference>
<dbReference type="EC" id="1.1.1.22" evidence="3 7"/>
<feature type="binding site" evidence="9">
    <location>
        <position position="76"/>
    </location>
    <ligand>
        <name>substrate</name>
    </ligand>
</feature>
<dbReference type="SMART" id="SM00984">
    <property type="entry name" value="UDPG_MGDP_dh_C"/>
    <property type="match status" value="1"/>
</dbReference>
<feature type="domain" description="UDP-glucose/GDP-mannose dehydrogenase C-terminal" evidence="11">
    <location>
        <begin position="135"/>
        <end position="259"/>
    </location>
</feature>
<dbReference type="SUPFAM" id="SSF52413">
    <property type="entry name" value="UDP-glucose/GDP-mannose dehydrogenase C-terminal domain"/>
    <property type="match status" value="1"/>
</dbReference>
<protein>
    <recommendedName>
        <fullName evidence="3 7">UDP-glucose 6-dehydrogenase</fullName>
        <ecNumber evidence="3 7">1.1.1.22</ecNumber>
    </recommendedName>
</protein>
<evidence type="ECO:0000256" key="6">
    <source>
        <dbReference type="ARBA" id="ARBA00047473"/>
    </source>
</evidence>
<dbReference type="InterPro" id="IPR017476">
    <property type="entry name" value="UDP-Glc/GDP-Man"/>
</dbReference>
<feature type="binding site" evidence="9">
    <location>
        <position position="142"/>
    </location>
    <ligand>
        <name>substrate</name>
    </ligand>
</feature>
<keyword evidence="5 7" id="KW-0520">NAD</keyword>
<dbReference type="InterPro" id="IPR036220">
    <property type="entry name" value="UDP-Glc/GDP-Man_DH_C_sf"/>
</dbReference>
<dbReference type="Pfam" id="PF00984">
    <property type="entry name" value="UDPG_MGDP_dh"/>
    <property type="match status" value="1"/>
</dbReference>
<name>W1PEQ0_AMBTC</name>
<feature type="binding site" evidence="10">
    <location>
        <position position="82"/>
    </location>
    <ligand>
        <name>NAD(+)</name>
        <dbReference type="ChEBI" id="CHEBI:57540"/>
    </ligand>
</feature>
<dbReference type="OMA" id="LVYIYEC"/>
<dbReference type="GO" id="GO:0000271">
    <property type="term" value="P:polysaccharide biosynthetic process"/>
    <property type="evidence" value="ECO:0007669"/>
    <property type="project" value="InterPro"/>
</dbReference>
<dbReference type="Gene3D" id="1.20.5.100">
    <property type="entry name" value="Cytochrome c1, transmembrane anchor, C-terminal"/>
    <property type="match status" value="1"/>
</dbReference>
<feature type="binding site" evidence="9">
    <location>
        <begin position="68"/>
        <end position="72"/>
    </location>
    <ligand>
        <name>substrate</name>
    </ligand>
</feature>
<dbReference type="AlphaFoldDB" id="W1PEQ0"/>
<dbReference type="STRING" id="13333.W1PEQ0"/>
<evidence type="ECO:0000256" key="7">
    <source>
        <dbReference type="PIRNR" id="PIRNR000124"/>
    </source>
</evidence>
<feature type="active site" description="Nucleophile" evidence="8">
    <location>
        <position position="79"/>
    </location>
</feature>